<keyword evidence="5 12" id="KW-0479">Metal-binding</keyword>
<feature type="binding site" evidence="12">
    <location>
        <position position="240"/>
    </location>
    <ligand>
        <name>K(+)</name>
        <dbReference type="ChEBI" id="CHEBI:29103"/>
    </ligand>
</feature>
<keyword evidence="10 12" id="KW-0630">Potassium</keyword>
<dbReference type="HAMAP" id="MF_01987">
    <property type="entry name" value="Ribokinase"/>
    <property type="match status" value="1"/>
</dbReference>
<evidence type="ECO:0000256" key="4">
    <source>
        <dbReference type="ARBA" id="ARBA00022679"/>
    </source>
</evidence>
<dbReference type="Proteomes" id="UP000332515">
    <property type="component" value="Unassembled WGS sequence"/>
</dbReference>
<dbReference type="PANTHER" id="PTHR10584">
    <property type="entry name" value="SUGAR KINASE"/>
    <property type="match status" value="1"/>
</dbReference>
<feature type="binding site" evidence="12">
    <location>
        <begin position="38"/>
        <end position="42"/>
    </location>
    <ligand>
        <name>substrate</name>
    </ligand>
</feature>
<evidence type="ECO:0000256" key="5">
    <source>
        <dbReference type="ARBA" id="ARBA00022723"/>
    </source>
</evidence>
<name>A0A6A7YB59_9HYPH</name>
<dbReference type="GO" id="GO:0004747">
    <property type="term" value="F:ribokinase activity"/>
    <property type="evidence" value="ECO:0007669"/>
    <property type="project" value="UniProtKB-UniRule"/>
</dbReference>
<feature type="binding site" evidence="12">
    <location>
        <begin position="212"/>
        <end position="217"/>
    </location>
    <ligand>
        <name>ATP</name>
        <dbReference type="ChEBI" id="CHEBI:30616"/>
    </ligand>
</feature>
<feature type="binding site" evidence="12">
    <location>
        <position position="278"/>
    </location>
    <ligand>
        <name>K(+)</name>
        <dbReference type="ChEBI" id="CHEBI:29103"/>
    </ligand>
</feature>
<comment type="similarity">
    <text evidence="12">Belongs to the carbohydrate kinase PfkB family. Ribokinase subfamily.</text>
</comment>
<dbReference type="InterPro" id="IPR011877">
    <property type="entry name" value="Ribokinase"/>
</dbReference>
<gene>
    <name evidence="12" type="primary">rbsK</name>
    <name evidence="14" type="ORF">F0357_23355</name>
</gene>
<comment type="pathway">
    <text evidence="12">Carbohydrate metabolism; D-ribose degradation; D-ribose 5-phosphate from beta-D-ribopyranose: step 2/2.</text>
</comment>
<dbReference type="PANTHER" id="PTHR10584:SF166">
    <property type="entry name" value="RIBOKINASE"/>
    <property type="match status" value="1"/>
</dbReference>
<proteinExistence type="inferred from homology"/>
<evidence type="ECO:0000256" key="9">
    <source>
        <dbReference type="ARBA" id="ARBA00022842"/>
    </source>
</evidence>
<dbReference type="EC" id="2.7.1.15" evidence="2 12"/>
<comment type="caution">
    <text evidence="12">Lacks conserved residue(s) required for the propagation of feature annotation.</text>
</comment>
<feature type="binding site" evidence="12">
    <location>
        <begin position="10"/>
        <end position="12"/>
    </location>
    <ligand>
        <name>substrate</name>
    </ligand>
</feature>
<comment type="similarity">
    <text evidence="1">Belongs to the carbohydrate kinase pfkB family.</text>
</comment>
<sequence>MKAYVIGNVAWDETLAVEAWPQPGVSLFASGLTADLGGKGCNQAVVIGRCGVPTVLVAAIGADAAAAAITARLAAEPLTARLVSRPDLPSDRSIILSGPDAENAIVTTVACAEALKPADVETALRDATAGDWVILQGNLRDETTEAALAIARRRGLATAFNPSPMRPAFAAMLALADIVFVNSHEAHDLTGLDGTEAATALRAMGATIAVVTLGAAGSLLATAGSVVAVPAAPAHPVDTTGAGDSFLGTALASAISRGPLDPLALSHGARAAALTIGRRGTVAAFPTATEMSEILASAEAPESR</sequence>
<dbReference type="InterPro" id="IPR002173">
    <property type="entry name" value="Carboh/pur_kinase_PfkB_CS"/>
</dbReference>
<keyword evidence="15" id="KW-1185">Reference proteome</keyword>
<comment type="cofactor">
    <cofactor evidence="12">
        <name>Mg(2+)</name>
        <dbReference type="ChEBI" id="CHEBI:18420"/>
    </cofactor>
    <text evidence="12">Requires a divalent cation, most likely magnesium in vivo, as an electrophilic catalyst to aid phosphoryl group transfer. It is the chelate of the metal and the nucleotide that is the actual substrate.</text>
</comment>
<feature type="binding site" evidence="12">
    <location>
        <begin position="243"/>
        <end position="244"/>
    </location>
    <ligand>
        <name>ATP</name>
        <dbReference type="ChEBI" id="CHEBI:30616"/>
    </ligand>
</feature>
<evidence type="ECO:0000256" key="1">
    <source>
        <dbReference type="ARBA" id="ARBA00005380"/>
    </source>
</evidence>
<keyword evidence="6 12" id="KW-0547">Nucleotide-binding</keyword>
<feature type="binding site" evidence="12">
    <location>
        <position position="244"/>
    </location>
    <ligand>
        <name>substrate</name>
    </ligand>
</feature>
<dbReference type="UniPathway" id="UPA00916">
    <property type="reaction ID" value="UER00889"/>
</dbReference>
<dbReference type="PRINTS" id="PR00990">
    <property type="entry name" value="RIBOKINASE"/>
</dbReference>
<keyword evidence="9 12" id="KW-0460">Magnesium</keyword>
<keyword evidence="11 12" id="KW-0119">Carbohydrate metabolism</keyword>
<comment type="function">
    <text evidence="12">Catalyzes the phosphorylation of ribose at O-5 in a reaction requiring ATP and magnesium. The resulting D-ribose-5-phosphate can then be used either for sythesis of nucleotides, histidine, and tryptophan, or as a component of the pentose phosphate pathway.</text>
</comment>
<accession>A0A6A7YB59</accession>
<dbReference type="GO" id="GO:0019303">
    <property type="term" value="P:D-ribose catabolic process"/>
    <property type="evidence" value="ECO:0007669"/>
    <property type="project" value="UniProtKB-UniRule"/>
</dbReference>
<dbReference type="GO" id="GO:0005829">
    <property type="term" value="C:cytosol"/>
    <property type="evidence" value="ECO:0007669"/>
    <property type="project" value="TreeGrafter"/>
</dbReference>
<evidence type="ECO:0000313" key="15">
    <source>
        <dbReference type="Proteomes" id="UP000332515"/>
    </source>
</evidence>
<feature type="active site" description="Proton acceptor" evidence="12">
    <location>
        <position position="244"/>
    </location>
</feature>
<comment type="caution">
    <text evidence="14">The sequence shown here is derived from an EMBL/GenBank/DDBJ whole genome shotgun (WGS) entry which is preliminary data.</text>
</comment>
<dbReference type="AlphaFoldDB" id="A0A6A7YB59"/>
<comment type="activity regulation">
    <text evidence="12">Activated by a monovalent cation that binds near, but not in, the active site. The most likely occupant of the site in vivo is potassium. Ion binding induces a conformational change that may alter substrate affinity.</text>
</comment>
<feature type="binding site" evidence="12">
    <location>
        <position position="275"/>
    </location>
    <ligand>
        <name>K(+)</name>
        <dbReference type="ChEBI" id="CHEBI:29103"/>
    </ligand>
</feature>
<keyword evidence="8 12" id="KW-0067">ATP-binding</keyword>
<reference evidence="14 15" key="1">
    <citation type="submission" date="2019-09" db="EMBL/GenBank/DDBJ databases">
        <title>Segnochrobactrum spirostomi gen. nov., sp. nov., isolated from the ciliate Spirostomum cf. yagiui and description of a novel family, Segnochrobactraceae fam. nov. within the order Rhizobiales of the class Alphaproteobacteria.</title>
        <authorList>
            <person name="Akter S."/>
            <person name="Shazib S.U.A."/>
            <person name="Shin M.K."/>
        </authorList>
    </citation>
    <scope>NUCLEOTIDE SEQUENCE [LARGE SCALE GENOMIC DNA]</scope>
    <source>
        <strain evidence="14 15">Sp-1</strain>
    </source>
</reference>
<evidence type="ECO:0000313" key="14">
    <source>
        <dbReference type="EMBL" id="MQT15537.1"/>
    </source>
</evidence>
<evidence type="ECO:0000259" key="13">
    <source>
        <dbReference type="Pfam" id="PF00294"/>
    </source>
</evidence>
<evidence type="ECO:0000256" key="3">
    <source>
        <dbReference type="ARBA" id="ARBA00016943"/>
    </source>
</evidence>
<dbReference type="PROSITE" id="PS00583">
    <property type="entry name" value="PFKB_KINASES_1"/>
    <property type="match status" value="1"/>
</dbReference>
<feature type="binding site" evidence="12">
    <location>
        <position position="280"/>
    </location>
    <ligand>
        <name>K(+)</name>
        <dbReference type="ChEBI" id="CHEBI:29103"/>
    </ligand>
</feature>
<evidence type="ECO:0000256" key="2">
    <source>
        <dbReference type="ARBA" id="ARBA00012035"/>
    </source>
</evidence>
<dbReference type="EMBL" id="VWNA01000003">
    <property type="protein sequence ID" value="MQT15537.1"/>
    <property type="molecule type" value="Genomic_DNA"/>
</dbReference>
<protein>
    <recommendedName>
        <fullName evidence="3 12">Ribokinase</fullName>
        <shortName evidence="12">RK</shortName>
        <ecNumber evidence="2 12">2.7.1.15</ecNumber>
    </recommendedName>
</protein>
<evidence type="ECO:0000256" key="7">
    <source>
        <dbReference type="ARBA" id="ARBA00022777"/>
    </source>
</evidence>
<dbReference type="GO" id="GO:0005524">
    <property type="term" value="F:ATP binding"/>
    <property type="evidence" value="ECO:0007669"/>
    <property type="project" value="UniProtKB-UniRule"/>
</dbReference>
<dbReference type="InterPro" id="IPR002139">
    <property type="entry name" value="Ribo/fructo_kinase"/>
</dbReference>
<comment type="subunit">
    <text evidence="12">Homodimer.</text>
</comment>
<dbReference type="RefSeq" id="WP_153491081.1">
    <property type="nucleotide sequence ID" value="NZ_VWNA01000003.1"/>
</dbReference>
<feature type="binding site" evidence="12">
    <location>
        <position position="182"/>
    </location>
    <ligand>
        <name>ATP</name>
        <dbReference type="ChEBI" id="CHEBI:30616"/>
    </ligand>
</feature>
<organism evidence="14 15">
    <name type="scientific">Segnochrobactrum spirostomi</name>
    <dbReference type="NCBI Taxonomy" id="2608987"/>
    <lineage>
        <taxon>Bacteria</taxon>
        <taxon>Pseudomonadati</taxon>
        <taxon>Pseudomonadota</taxon>
        <taxon>Alphaproteobacteria</taxon>
        <taxon>Hyphomicrobiales</taxon>
        <taxon>Segnochrobactraceae</taxon>
        <taxon>Segnochrobactrum</taxon>
    </lineage>
</organism>
<dbReference type="InterPro" id="IPR011611">
    <property type="entry name" value="PfkB_dom"/>
</dbReference>
<evidence type="ECO:0000256" key="10">
    <source>
        <dbReference type="ARBA" id="ARBA00022958"/>
    </source>
</evidence>
<comment type="subcellular location">
    <subcellularLocation>
        <location evidence="12">Cytoplasm</location>
    </subcellularLocation>
</comment>
<comment type="catalytic activity">
    <reaction evidence="12">
        <text>D-ribose + ATP = D-ribose 5-phosphate + ADP + H(+)</text>
        <dbReference type="Rhea" id="RHEA:13697"/>
        <dbReference type="ChEBI" id="CHEBI:15378"/>
        <dbReference type="ChEBI" id="CHEBI:30616"/>
        <dbReference type="ChEBI" id="CHEBI:47013"/>
        <dbReference type="ChEBI" id="CHEBI:78346"/>
        <dbReference type="ChEBI" id="CHEBI:456216"/>
        <dbReference type="EC" id="2.7.1.15"/>
    </reaction>
</comment>
<dbReference type="InterPro" id="IPR029056">
    <property type="entry name" value="Ribokinase-like"/>
</dbReference>
<feature type="binding site" evidence="12">
    <location>
        <position position="238"/>
    </location>
    <ligand>
        <name>K(+)</name>
        <dbReference type="ChEBI" id="CHEBI:29103"/>
    </ligand>
</feature>
<dbReference type="GO" id="GO:0046872">
    <property type="term" value="F:metal ion binding"/>
    <property type="evidence" value="ECO:0007669"/>
    <property type="project" value="UniProtKB-KW"/>
</dbReference>
<feature type="domain" description="Carbohydrate kinase PfkB" evidence="13">
    <location>
        <begin position="26"/>
        <end position="287"/>
    </location>
</feature>
<dbReference type="SUPFAM" id="SSF53613">
    <property type="entry name" value="Ribokinase-like"/>
    <property type="match status" value="1"/>
</dbReference>
<keyword evidence="7 12" id="KW-0418">Kinase</keyword>
<keyword evidence="4 12" id="KW-0808">Transferase</keyword>
<dbReference type="Pfam" id="PF00294">
    <property type="entry name" value="PfkB"/>
    <property type="match status" value="1"/>
</dbReference>
<dbReference type="Gene3D" id="3.40.1190.20">
    <property type="match status" value="1"/>
</dbReference>
<evidence type="ECO:0000256" key="12">
    <source>
        <dbReference type="HAMAP-Rule" id="MF_01987"/>
    </source>
</evidence>
<evidence type="ECO:0000256" key="8">
    <source>
        <dbReference type="ARBA" id="ARBA00022840"/>
    </source>
</evidence>
<evidence type="ECO:0000256" key="6">
    <source>
        <dbReference type="ARBA" id="ARBA00022741"/>
    </source>
</evidence>
<evidence type="ECO:0000256" key="11">
    <source>
        <dbReference type="ARBA" id="ARBA00023277"/>
    </source>
</evidence>
<keyword evidence="12" id="KW-0963">Cytoplasm</keyword>